<dbReference type="Proteomes" id="UP000000328">
    <property type="component" value="Chromosome"/>
</dbReference>
<dbReference type="Pfam" id="PF13546">
    <property type="entry name" value="DDE_5"/>
    <property type="match status" value="1"/>
</dbReference>
<sequence>MRGTHGGPAGRVEEGADRTIVRDRVRHRSRAAERSSCTAPLDVVRLAPGDDVATVTAAQVRGVVNRLIVGGHRQSGDPDILLVAGAGYVGPRASHVLADLPIVVLVRMRSDRVLRRPAPPHPPGTMGRPRRHGGEFAFGDPSTWAEPEVAGRTKTRLYGPAHARAWDPAGTSTVQTDSRSLHRAGTEARDEEGKVLTPLANDASFTAN</sequence>
<evidence type="ECO:0000313" key="4">
    <source>
        <dbReference type="Proteomes" id="UP000000328"/>
    </source>
</evidence>
<name>A0A0H3DCR7_AMYMU</name>
<dbReference type="OrthoDB" id="3339508at2"/>
<accession>A0A0H3DCR7</accession>
<feature type="region of interest" description="Disordered" evidence="1">
    <location>
        <begin position="162"/>
        <end position="208"/>
    </location>
</feature>
<feature type="compositionally biased region" description="Basic and acidic residues" evidence="1">
    <location>
        <begin position="184"/>
        <end position="194"/>
    </location>
</feature>
<evidence type="ECO:0000256" key="1">
    <source>
        <dbReference type="SAM" id="MobiDB-lite"/>
    </source>
</evidence>
<dbReference type="GeneID" id="92877243"/>
<dbReference type="InterPro" id="IPR038721">
    <property type="entry name" value="IS701-like_DDE_dom"/>
</dbReference>
<evidence type="ECO:0000259" key="2">
    <source>
        <dbReference type="Pfam" id="PF13546"/>
    </source>
</evidence>
<gene>
    <name evidence="3" type="ordered locus">AMED_5678</name>
</gene>
<feature type="domain" description="Transposase IS701-like DDE" evidence="2">
    <location>
        <begin position="35"/>
        <end position="166"/>
    </location>
</feature>
<dbReference type="AlphaFoldDB" id="A0A0H3DCR7"/>
<organism evidence="3 4">
    <name type="scientific">Amycolatopsis mediterranei (strain U-32)</name>
    <dbReference type="NCBI Taxonomy" id="749927"/>
    <lineage>
        <taxon>Bacteria</taxon>
        <taxon>Bacillati</taxon>
        <taxon>Actinomycetota</taxon>
        <taxon>Actinomycetes</taxon>
        <taxon>Pseudonocardiales</taxon>
        <taxon>Pseudonocardiaceae</taxon>
        <taxon>Amycolatopsis</taxon>
    </lineage>
</organism>
<reference evidence="3 4" key="1">
    <citation type="journal article" date="2010" name="Cell Res.">
        <title>Complete genome sequence of the rifamycin SV-producing Amycolatopsis mediterranei U32 revealed its genetic characteristics in phylogeny and metabolism.</title>
        <authorList>
            <person name="Zhao W."/>
            <person name="Zhong Y."/>
            <person name="Yuan H."/>
            <person name="Wang J."/>
            <person name="Zheng H."/>
            <person name="Wang Y."/>
            <person name="Cen X."/>
            <person name="Xu F."/>
            <person name="Bai J."/>
            <person name="Han X."/>
            <person name="Lu G."/>
            <person name="Zhu Y."/>
            <person name="Shao Z."/>
            <person name="Yan H."/>
            <person name="Li C."/>
            <person name="Peng N."/>
            <person name="Zhang Z."/>
            <person name="Zhang Y."/>
            <person name="Lin W."/>
            <person name="Fan Y."/>
            <person name="Qin Z."/>
            <person name="Hu Y."/>
            <person name="Zhu B."/>
            <person name="Wang S."/>
            <person name="Ding X."/>
            <person name="Zhao G.P."/>
        </authorList>
    </citation>
    <scope>NUCLEOTIDE SEQUENCE [LARGE SCALE GENOMIC DNA]</scope>
    <source>
        <strain evidence="4">U-32</strain>
    </source>
</reference>
<proteinExistence type="predicted"/>
<dbReference type="RefSeq" id="WP_013227487.1">
    <property type="nucleotide sequence ID" value="NC_014318.1"/>
</dbReference>
<dbReference type="eggNOG" id="COG1357">
    <property type="taxonomic scope" value="Bacteria"/>
</dbReference>
<dbReference type="HOGENOM" id="CLU_1318695_0_0_11"/>
<protein>
    <recommendedName>
        <fullName evidence="2">Transposase IS701-like DDE domain-containing protein</fullName>
    </recommendedName>
</protein>
<dbReference type="EMBL" id="CP002000">
    <property type="protein sequence ID" value="ADJ47429.1"/>
    <property type="molecule type" value="Genomic_DNA"/>
</dbReference>
<dbReference type="KEGG" id="amd:AMED_5678"/>
<dbReference type="PATRIC" id="fig|749927.5.peg.5894"/>
<evidence type="ECO:0000313" key="3">
    <source>
        <dbReference type="EMBL" id="ADJ47429.1"/>
    </source>
</evidence>